<name>A0A8H7VHQ9_9FUNG</name>
<evidence type="ECO:0000313" key="2">
    <source>
        <dbReference type="EMBL" id="KAG2216923.1"/>
    </source>
</evidence>
<feature type="region of interest" description="Disordered" evidence="1">
    <location>
        <begin position="27"/>
        <end position="49"/>
    </location>
</feature>
<proteinExistence type="predicted"/>
<evidence type="ECO:0000256" key="1">
    <source>
        <dbReference type="SAM" id="MobiDB-lite"/>
    </source>
</evidence>
<gene>
    <name evidence="2" type="ORF">INT45_003186</name>
</gene>
<comment type="caution">
    <text evidence="2">The sequence shown here is derived from an EMBL/GenBank/DDBJ whole genome shotgun (WGS) entry which is preliminary data.</text>
</comment>
<organism evidence="2 3">
    <name type="scientific">Circinella minor</name>
    <dbReference type="NCBI Taxonomy" id="1195481"/>
    <lineage>
        <taxon>Eukaryota</taxon>
        <taxon>Fungi</taxon>
        <taxon>Fungi incertae sedis</taxon>
        <taxon>Mucoromycota</taxon>
        <taxon>Mucoromycotina</taxon>
        <taxon>Mucoromycetes</taxon>
        <taxon>Mucorales</taxon>
        <taxon>Lichtheimiaceae</taxon>
        <taxon>Circinella</taxon>
    </lineage>
</organism>
<dbReference type="OrthoDB" id="2273870at2759"/>
<reference evidence="2 3" key="1">
    <citation type="submission" date="2020-12" db="EMBL/GenBank/DDBJ databases">
        <title>Metabolic potential, ecology and presence of endohyphal bacteria is reflected in genomic diversity of Mucoromycotina.</title>
        <authorList>
            <person name="Muszewska A."/>
            <person name="Okrasinska A."/>
            <person name="Steczkiewicz K."/>
            <person name="Drgas O."/>
            <person name="Orlowska M."/>
            <person name="Perlinska-Lenart U."/>
            <person name="Aleksandrzak-Piekarczyk T."/>
            <person name="Szatraj K."/>
            <person name="Zielenkiewicz U."/>
            <person name="Pilsyk S."/>
            <person name="Malc E."/>
            <person name="Mieczkowski P."/>
            <person name="Kruszewska J.S."/>
            <person name="Biernat P."/>
            <person name="Pawlowska J."/>
        </authorList>
    </citation>
    <scope>NUCLEOTIDE SEQUENCE [LARGE SCALE GENOMIC DNA]</scope>
    <source>
        <strain evidence="2 3">CBS 142.35</strain>
    </source>
</reference>
<dbReference type="EMBL" id="JAEPRB010000345">
    <property type="protein sequence ID" value="KAG2216923.1"/>
    <property type="molecule type" value="Genomic_DNA"/>
</dbReference>
<evidence type="ECO:0000313" key="3">
    <source>
        <dbReference type="Proteomes" id="UP000646827"/>
    </source>
</evidence>
<sequence>MPYYSKNIYSNPTYYTIPDNESPFTYIGGASNQQQHYDKNASEQTESQFDKEQLPFNIDDLVPPNQLVLQKQYQQQQYQQQQYQQQQYQQQQYQQQQQQQYQQQQYQQQPINIMQNNGNTDSMEALSFHNLVFQNLVNSSSAYNSQGSFTTWNNPLQIQQEIPFLQEACKDLSLKQAYQVAFNYILNSRFKEEGQRHNTISSEAATVNGHQTFNSLLSPRSSESQLLHFGTMEHWRNVTENNDFGVSSLIVSDNEAGVNGSTVSRFYLPTKCKPFNPDTSNFPLKKDESKWKCMVKGCHTTYSRGRDLWSKHIYTNYFGYRTIFYTCSIDPNHRGVQQKVQRKESYQNHVKNCWMKWKDLHPKAYASMTKAPEHLHSFVIPIVETFCYGFKGCSYRTSTEKELKEHVFNQHDHVNNRTLGSSCP</sequence>
<protein>
    <submittedName>
        <fullName evidence="2">Uncharacterized protein</fullName>
    </submittedName>
</protein>
<dbReference type="Proteomes" id="UP000646827">
    <property type="component" value="Unassembled WGS sequence"/>
</dbReference>
<accession>A0A8H7VHQ9</accession>
<keyword evidence="3" id="KW-1185">Reference proteome</keyword>
<dbReference type="AlphaFoldDB" id="A0A8H7VHQ9"/>